<evidence type="ECO:0000313" key="1">
    <source>
        <dbReference type="EMBL" id="BCJ98099.1"/>
    </source>
</evidence>
<organism evidence="1 2">
    <name type="scientific">Anaerocolumna chitinilytica</name>
    <dbReference type="NCBI Taxonomy" id="1727145"/>
    <lineage>
        <taxon>Bacteria</taxon>
        <taxon>Bacillati</taxon>
        <taxon>Bacillota</taxon>
        <taxon>Clostridia</taxon>
        <taxon>Lachnospirales</taxon>
        <taxon>Lachnospiraceae</taxon>
        <taxon>Anaerocolumna</taxon>
    </lineage>
</organism>
<reference evidence="1 2" key="2">
    <citation type="submission" date="2020-08" db="EMBL/GenBank/DDBJ databases">
        <authorList>
            <person name="Ueki A."/>
            <person name="Tonouchi A."/>
        </authorList>
    </citation>
    <scope>NUCLEOTIDE SEQUENCE [LARGE SCALE GENOMIC DNA]</scope>
    <source>
        <strain evidence="1 2">CTTW</strain>
    </source>
</reference>
<sequence>MAENEKVDDISKITVSAKVLGKIIGVGDRRIRGLAEEGILTKVSSGRYNLQESLHSYILNLRVANDAAKSQQDLEDELDYGLEKAMHERVKRHITELHYALMKGNVHKSEDVEAVMTNMLTNFKTKIMNLPSKLTPLLVDRSDKKYILELLTNEFYEALNELSNYNAGDFYSDDYIDITEEGKEEEMIFDVCEDDEDDES</sequence>
<gene>
    <name evidence="1" type="ORF">bsdcttw_11400</name>
</gene>
<dbReference type="AlphaFoldDB" id="A0A7I8DI47"/>
<accession>A0A7I8DI47</accession>
<protein>
    <submittedName>
        <fullName evidence="1">Uncharacterized protein</fullName>
    </submittedName>
</protein>
<dbReference type="Proteomes" id="UP000515703">
    <property type="component" value="Chromosome"/>
</dbReference>
<dbReference type="EMBL" id="AP023368">
    <property type="protein sequence ID" value="BCJ98099.1"/>
    <property type="molecule type" value="Genomic_DNA"/>
</dbReference>
<keyword evidence="2" id="KW-1185">Reference proteome</keyword>
<proteinExistence type="predicted"/>
<dbReference type="RefSeq" id="WP_185258450.1">
    <property type="nucleotide sequence ID" value="NZ_AP023368.1"/>
</dbReference>
<evidence type="ECO:0000313" key="2">
    <source>
        <dbReference type="Proteomes" id="UP000515703"/>
    </source>
</evidence>
<name>A0A7I8DI47_9FIRM</name>
<dbReference type="KEGG" id="acht:bsdcttw_11400"/>
<reference evidence="1 2" key="1">
    <citation type="submission" date="2020-08" db="EMBL/GenBank/DDBJ databases">
        <title>Draft genome sequencing of an Anaerocolumna strain isolated from anoxic soil subjected to BSD treatment.</title>
        <authorList>
            <person name="Uek A."/>
            <person name="Tonouchi A."/>
        </authorList>
    </citation>
    <scope>NUCLEOTIDE SEQUENCE [LARGE SCALE GENOMIC DNA]</scope>
    <source>
        <strain evidence="1 2">CTTW</strain>
    </source>
</reference>